<evidence type="ECO:0000313" key="3">
    <source>
        <dbReference type="Proteomes" id="UP001479436"/>
    </source>
</evidence>
<evidence type="ECO:0000313" key="2">
    <source>
        <dbReference type="EMBL" id="KAK9760831.1"/>
    </source>
</evidence>
<sequence length="296" mass="33558">MQEINCIIIYDTSDESKILYTSESIVDVTGYTQEEMRGRNGYSLIDSSTLNVIQDASMHIRDEDNMATVLYTNIRHKTEGLIPIESVAGRCYDIVVGVTTRADKGKPRIRASYATSQQIYTKQVDGIVATQRSISSHQRHTYLATPLGRTDPRFSPEPAACMILNRFTRRLTIEFATQTCEFLLGLDSEKCRGLSFLNYIDPDDLYSITEKFENVKVNNAVADFQFSFLSPQYRQSLPVEAAVFCSNDGIIVNIRLVKGESRRKHGLIFLDFFVDSKVGVEERQTSHEYMGKVVQQ</sequence>
<comment type="caution">
    <text evidence="2">The sequence shown here is derived from an EMBL/GenBank/DDBJ whole genome shotgun (WGS) entry which is preliminary data.</text>
</comment>
<dbReference type="CDD" id="cd00130">
    <property type="entry name" value="PAS"/>
    <property type="match status" value="2"/>
</dbReference>
<proteinExistence type="predicted"/>
<dbReference type="InterPro" id="IPR000014">
    <property type="entry name" value="PAS"/>
</dbReference>
<name>A0ABR2WHC7_9FUNG</name>
<dbReference type="SUPFAM" id="SSF55785">
    <property type="entry name" value="PYP-like sensor domain (PAS domain)"/>
    <property type="match status" value="1"/>
</dbReference>
<dbReference type="Proteomes" id="UP001479436">
    <property type="component" value="Unassembled WGS sequence"/>
</dbReference>
<dbReference type="PROSITE" id="PS50112">
    <property type="entry name" value="PAS"/>
    <property type="match status" value="1"/>
</dbReference>
<organism evidence="2 3">
    <name type="scientific">Basidiobolus ranarum</name>
    <dbReference type="NCBI Taxonomy" id="34480"/>
    <lineage>
        <taxon>Eukaryota</taxon>
        <taxon>Fungi</taxon>
        <taxon>Fungi incertae sedis</taxon>
        <taxon>Zoopagomycota</taxon>
        <taxon>Entomophthoromycotina</taxon>
        <taxon>Basidiobolomycetes</taxon>
        <taxon>Basidiobolales</taxon>
        <taxon>Basidiobolaceae</taxon>
        <taxon>Basidiobolus</taxon>
    </lineage>
</organism>
<dbReference type="EMBL" id="JASJQH010001761">
    <property type="protein sequence ID" value="KAK9760831.1"/>
    <property type="molecule type" value="Genomic_DNA"/>
</dbReference>
<protein>
    <recommendedName>
        <fullName evidence="1">PAS domain-containing protein</fullName>
    </recommendedName>
</protein>
<dbReference type="InterPro" id="IPR035965">
    <property type="entry name" value="PAS-like_dom_sf"/>
</dbReference>
<keyword evidence="3" id="KW-1185">Reference proteome</keyword>
<feature type="domain" description="PAS" evidence="1">
    <location>
        <begin position="7"/>
        <end position="64"/>
    </location>
</feature>
<dbReference type="NCBIfam" id="TIGR00229">
    <property type="entry name" value="sensory_box"/>
    <property type="match status" value="1"/>
</dbReference>
<evidence type="ECO:0000259" key="1">
    <source>
        <dbReference type="PROSITE" id="PS50112"/>
    </source>
</evidence>
<dbReference type="Gene3D" id="3.30.450.20">
    <property type="entry name" value="PAS domain"/>
    <property type="match status" value="1"/>
</dbReference>
<accession>A0ABR2WHC7</accession>
<gene>
    <name evidence="2" type="ORF">K7432_014746</name>
</gene>
<reference evidence="2 3" key="1">
    <citation type="submission" date="2023-04" db="EMBL/GenBank/DDBJ databases">
        <title>Genome of Basidiobolus ranarum AG-B5.</title>
        <authorList>
            <person name="Stajich J.E."/>
            <person name="Carter-House D."/>
            <person name="Gryganskyi A."/>
        </authorList>
    </citation>
    <scope>NUCLEOTIDE SEQUENCE [LARGE SCALE GENOMIC DNA]</scope>
    <source>
        <strain evidence="2 3">AG-B5</strain>
    </source>
</reference>